<keyword evidence="1" id="KW-0689">Ribosomal protein</keyword>
<keyword evidence="1" id="KW-0687">Ribonucleoprotein</keyword>
<evidence type="ECO:0000313" key="2">
    <source>
        <dbReference type="Proteomes" id="UP000830375"/>
    </source>
</evidence>
<proteinExistence type="predicted"/>
<organism evidence="1 2">
    <name type="scientific">Labeo rohita</name>
    <name type="common">Indian major carp</name>
    <name type="synonym">Cyprinus rohita</name>
    <dbReference type="NCBI Taxonomy" id="84645"/>
    <lineage>
        <taxon>Eukaryota</taxon>
        <taxon>Metazoa</taxon>
        <taxon>Chordata</taxon>
        <taxon>Craniata</taxon>
        <taxon>Vertebrata</taxon>
        <taxon>Euteleostomi</taxon>
        <taxon>Actinopterygii</taxon>
        <taxon>Neopterygii</taxon>
        <taxon>Teleostei</taxon>
        <taxon>Ostariophysi</taxon>
        <taxon>Cypriniformes</taxon>
        <taxon>Cyprinidae</taxon>
        <taxon>Labeoninae</taxon>
        <taxon>Labeonini</taxon>
        <taxon>Labeo</taxon>
    </lineage>
</organism>
<evidence type="ECO:0000313" key="1">
    <source>
        <dbReference type="EMBL" id="KAI2668056.1"/>
    </source>
</evidence>
<dbReference type="EMBL" id="JACTAM010000001">
    <property type="protein sequence ID" value="KAI2668056.1"/>
    <property type="molecule type" value="Genomic_DNA"/>
</dbReference>
<keyword evidence="2" id="KW-1185">Reference proteome</keyword>
<name>A0ABQ8MZP6_LABRO</name>
<sequence length="68" mass="8014">MFSQHSKFKLKKKKKKKKKEIHLNNLFKCSINKKFKMVHLLVGKHFNIYTAPLSNGAMLEPLEELLDT</sequence>
<dbReference type="Proteomes" id="UP000830375">
    <property type="component" value="Unassembled WGS sequence"/>
</dbReference>
<comment type="caution">
    <text evidence="1">The sequence shown here is derived from an EMBL/GenBank/DDBJ whole genome shotgun (WGS) entry which is preliminary data.</text>
</comment>
<gene>
    <name evidence="1" type="ORF">H4Q32_004694</name>
</gene>
<dbReference type="GO" id="GO:0005840">
    <property type="term" value="C:ribosome"/>
    <property type="evidence" value="ECO:0007669"/>
    <property type="project" value="UniProtKB-KW"/>
</dbReference>
<reference evidence="1 2" key="1">
    <citation type="submission" date="2022-01" db="EMBL/GenBank/DDBJ databases">
        <title>A high-quality chromosome-level genome assembly of rohu carp, Labeo rohita.</title>
        <authorList>
            <person name="Arick M.A. II"/>
            <person name="Hsu C.-Y."/>
            <person name="Magbanua Z."/>
            <person name="Pechanova O."/>
            <person name="Grover C."/>
            <person name="Miller E."/>
            <person name="Thrash A."/>
            <person name="Ezzel L."/>
            <person name="Alam S."/>
            <person name="Benzie J."/>
            <person name="Hamilton M."/>
            <person name="Karsi A."/>
            <person name="Lawrence M.L."/>
            <person name="Peterson D.G."/>
        </authorList>
    </citation>
    <scope>NUCLEOTIDE SEQUENCE [LARGE SCALE GENOMIC DNA]</scope>
    <source>
        <strain evidence="2">BAU-BD-2019</strain>
        <tissue evidence="1">Blood</tissue>
    </source>
</reference>
<protein>
    <submittedName>
        <fullName evidence="1">30S ribosomal protein S5</fullName>
    </submittedName>
</protein>
<accession>A0ABQ8MZP6</accession>